<dbReference type="InterPro" id="IPR049368">
    <property type="entry name" value="FkbO_Hyg5-like_N"/>
</dbReference>
<dbReference type="Proteomes" id="UP000268727">
    <property type="component" value="Unassembled WGS sequence"/>
</dbReference>
<organism evidence="4 5">
    <name type="scientific">Saccharothrix texasensis</name>
    <dbReference type="NCBI Taxonomy" id="103734"/>
    <lineage>
        <taxon>Bacteria</taxon>
        <taxon>Bacillati</taxon>
        <taxon>Actinomycetota</taxon>
        <taxon>Actinomycetes</taxon>
        <taxon>Pseudonocardiales</taxon>
        <taxon>Pseudonocardiaceae</taxon>
        <taxon>Saccharothrix</taxon>
    </lineage>
</organism>
<proteinExistence type="predicted"/>
<dbReference type="Pfam" id="PF21168">
    <property type="entry name" value="FkbO_Hyg5-like_N"/>
    <property type="match status" value="1"/>
</dbReference>
<dbReference type="InterPro" id="IPR035959">
    <property type="entry name" value="RutC-like_sf"/>
</dbReference>
<reference evidence="4 5" key="1">
    <citation type="submission" date="2018-11" db="EMBL/GenBank/DDBJ databases">
        <title>Sequencing the genomes of 1000 actinobacteria strains.</title>
        <authorList>
            <person name="Klenk H.-P."/>
        </authorList>
    </citation>
    <scope>NUCLEOTIDE SEQUENCE [LARGE SCALE GENOMIC DNA]</scope>
    <source>
        <strain evidence="4 5">DSM 44231</strain>
    </source>
</reference>
<evidence type="ECO:0000256" key="1">
    <source>
        <dbReference type="PIRSR" id="PIRSR631038-1"/>
    </source>
</evidence>
<comment type="caution">
    <text evidence="4">The sequence shown here is derived from an EMBL/GenBank/DDBJ whole genome shotgun (WGS) entry which is preliminary data.</text>
</comment>
<dbReference type="RefSeq" id="WP_170185390.1">
    <property type="nucleotide sequence ID" value="NZ_RJKM01000001.1"/>
</dbReference>
<dbReference type="Gene3D" id="3.30.1330.40">
    <property type="entry name" value="RutC-like"/>
    <property type="match status" value="1"/>
</dbReference>
<evidence type="ECO:0000259" key="3">
    <source>
        <dbReference type="Pfam" id="PF21168"/>
    </source>
</evidence>
<dbReference type="InterPro" id="IPR031038">
    <property type="entry name" value="Chori_FkbO_Hyg5"/>
</dbReference>
<evidence type="ECO:0000313" key="5">
    <source>
        <dbReference type="Proteomes" id="UP000268727"/>
    </source>
</evidence>
<accession>A0A3N1HK45</accession>
<dbReference type="SUPFAM" id="SSF55298">
    <property type="entry name" value="YjgF-like"/>
    <property type="match status" value="1"/>
</dbReference>
<feature type="binding site" evidence="2">
    <location>
        <position position="145"/>
    </location>
    <ligand>
        <name>substrate</name>
    </ligand>
</feature>
<protein>
    <submittedName>
        <fullName evidence="4">Chorismatase</fullName>
    </submittedName>
</protein>
<sequence>MRGNVIVTPPCTFRTAEDFAVLAGDTVLGAVRHSTAGGPPRWEHGLPVLPLHMVRPGGPEVVEVWHTEGGVIRTGEHKGLLYAHDGEVLFCAGWIGPSADCEEATRQAYVAAFEVVEDLGYPNVYRMWNMLDGITGPSARGTEVYRDFCVGRGRAFDRFGHPMPASTGIGSLGDGVAFYFLAHRSHAAVHLENPLQVPAHEYPEQYGPRPPSFARATYLKPERGRGSLYVSGTASILDHATVAPGDVARQVQVTLANIAALIGADNLTGHGIDGGYRLEDLRAIKVYVKRPEDVPIVTRLCRDEFSRRADIAVFTVDVCRPDLLVEIEGMTP</sequence>
<feature type="active site" description="Proton acceptor" evidence="1">
    <location>
        <position position="326"/>
    </location>
</feature>
<feature type="binding site" evidence="2">
    <location>
        <position position="152"/>
    </location>
    <ligand>
        <name>substrate</name>
    </ligand>
</feature>
<dbReference type="NCBIfam" id="TIGR04444">
    <property type="entry name" value="chori_FkbO_Hyg5"/>
    <property type="match status" value="1"/>
</dbReference>
<feature type="binding site" evidence="2">
    <location>
        <position position="215"/>
    </location>
    <ligand>
        <name>substrate</name>
    </ligand>
</feature>
<dbReference type="AlphaFoldDB" id="A0A3N1HK45"/>
<evidence type="ECO:0000256" key="2">
    <source>
        <dbReference type="PIRSR" id="PIRSR631038-2"/>
    </source>
</evidence>
<name>A0A3N1HK45_9PSEU</name>
<feature type="domain" description="Chorismatase FkbO/Hyg5-like N-terminal" evidence="3">
    <location>
        <begin position="63"/>
        <end position="182"/>
    </location>
</feature>
<gene>
    <name evidence="4" type="ORF">EDD40_8180</name>
</gene>
<evidence type="ECO:0000313" key="4">
    <source>
        <dbReference type="EMBL" id="ROP42672.1"/>
    </source>
</evidence>
<keyword evidence="5" id="KW-1185">Reference proteome</keyword>
<dbReference type="EMBL" id="RJKM01000001">
    <property type="protein sequence ID" value="ROP42672.1"/>
    <property type="molecule type" value="Genomic_DNA"/>
</dbReference>
<feature type="binding site" evidence="2">
    <location>
        <position position="202"/>
    </location>
    <ligand>
        <name>substrate</name>
    </ligand>
</feature>
<dbReference type="CDD" id="cd06153">
    <property type="entry name" value="YjgF_YER057c_UK114_like_5"/>
    <property type="match status" value="1"/>
</dbReference>